<dbReference type="Pfam" id="PF00107">
    <property type="entry name" value="ADH_zinc_N"/>
    <property type="match status" value="1"/>
</dbReference>
<dbReference type="Pfam" id="PF08240">
    <property type="entry name" value="ADH_N"/>
    <property type="match status" value="1"/>
</dbReference>
<dbReference type="InterPro" id="IPR036291">
    <property type="entry name" value="NAD(P)-bd_dom_sf"/>
</dbReference>
<dbReference type="HOGENOM" id="CLU_026673_3_1_11"/>
<dbReference type="InterPro" id="IPR051603">
    <property type="entry name" value="Zinc-ADH_QOR/CCCR"/>
</dbReference>
<dbReference type="GO" id="GO:0003960">
    <property type="term" value="F:quinone reductase (NADPH) activity"/>
    <property type="evidence" value="ECO:0007669"/>
    <property type="project" value="UniProtKB-EC"/>
</dbReference>
<dbReference type="InterPro" id="IPR011032">
    <property type="entry name" value="GroES-like_sf"/>
</dbReference>
<gene>
    <name evidence="3" type="ordered locus">RHA1_ro08046</name>
</gene>
<dbReference type="CDD" id="cd08253">
    <property type="entry name" value="zeta_crystallin"/>
    <property type="match status" value="1"/>
</dbReference>
<dbReference type="KEGG" id="rha:RHA1_ro08046"/>
<dbReference type="EMBL" id="CP000432">
    <property type="protein sequence ID" value="ABG99093.1"/>
    <property type="molecule type" value="Genomic_DNA"/>
</dbReference>
<dbReference type="InterPro" id="IPR013154">
    <property type="entry name" value="ADH-like_N"/>
</dbReference>
<dbReference type="EC" id="1.6.5.5" evidence="3"/>
<sequence length="329" mass="34759">MQMRAATYHKSGEASDVLSIIQCEKPEPGPGQVLVRVSFSAVNPSDVKTRSGKTPRPIDDFQIPHMDGCGRIVAVGPGVHEGRIGQRVWLWLAALGSRWGTAAEYTLVPANQAVALPDSASDELGACLGIPAMTAHECLLHAGPVTHKKVLIAGGAGAVGHFAIELARWAGATVIATVSTPDKAKLAQQAGADFVVNYRDDDVADQITAFTNGVDIFVEVAIVDNWNIDLAVAAPGASIATYATDGRELSIPIRECMAAGLGLRFFLLYTHSRSALSLAAQSITDALAEQALTPLPHLTFPLDDIALAHEAVENGESRKVLLDLRDSDT</sequence>
<feature type="domain" description="Enoyl reductase (ER)" evidence="2">
    <location>
        <begin position="14"/>
        <end position="322"/>
    </location>
</feature>
<organism evidence="3 4">
    <name type="scientific">Rhodococcus jostii (strain RHA1)</name>
    <dbReference type="NCBI Taxonomy" id="101510"/>
    <lineage>
        <taxon>Bacteria</taxon>
        <taxon>Bacillati</taxon>
        <taxon>Actinomycetota</taxon>
        <taxon>Actinomycetes</taxon>
        <taxon>Mycobacteriales</taxon>
        <taxon>Nocardiaceae</taxon>
        <taxon>Rhodococcus</taxon>
    </lineage>
</organism>
<keyword evidence="3" id="KW-0560">Oxidoreductase</keyword>
<dbReference type="SMART" id="SM00829">
    <property type="entry name" value="PKS_ER"/>
    <property type="match status" value="1"/>
</dbReference>
<dbReference type="InterPro" id="IPR020843">
    <property type="entry name" value="ER"/>
</dbReference>
<dbReference type="PANTHER" id="PTHR44154:SF1">
    <property type="entry name" value="QUINONE OXIDOREDUCTASE"/>
    <property type="match status" value="1"/>
</dbReference>
<dbReference type="Gene3D" id="3.90.180.10">
    <property type="entry name" value="Medium-chain alcohol dehydrogenases, catalytic domain"/>
    <property type="match status" value="1"/>
</dbReference>
<name>Q0S043_RHOJR</name>
<accession>Q0S043</accession>
<dbReference type="InterPro" id="IPR013149">
    <property type="entry name" value="ADH-like_C"/>
</dbReference>
<proteinExistence type="predicted"/>
<evidence type="ECO:0000256" key="1">
    <source>
        <dbReference type="ARBA" id="ARBA00022857"/>
    </source>
</evidence>
<keyword evidence="1" id="KW-0521">NADP</keyword>
<dbReference type="AlphaFoldDB" id="Q0S043"/>
<dbReference type="Proteomes" id="UP000008710">
    <property type="component" value="Plasmid pRHL1"/>
</dbReference>
<geneLocation type="plasmid" evidence="3 4">
    <name>pRHL1</name>
</geneLocation>
<evidence type="ECO:0000313" key="3">
    <source>
        <dbReference type="EMBL" id="ABG99093.1"/>
    </source>
</evidence>
<evidence type="ECO:0000313" key="4">
    <source>
        <dbReference type="Proteomes" id="UP000008710"/>
    </source>
</evidence>
<keyword evidence="3" id="KW-0614">Plasmid</keyword>
<dbReference type="Gene3D" id="3.40.50.720">
    <property type="entry name" value="NAD(P)-binding Rossmann-like Domain"/>
    <property type="match status" value="1"/>
</dbReference>
<reference evidence="4" key="1">
    <citation type="journal article" date="2006" name="Proc. Natl. Acad. Sci. U.S.A.">
        <title>The complete genome of Rhodococcus sp. RHA1 provides insights into a catabolic powerhouse.</title>
        <authorList>
            <person name="McLeod M.P."/>
            <person name="Warren R.L."/>
            <person name="Hsiao W.W.L."/>
            <person name="Araki N."/>
            <person name="Myhre M."/>
            <person name="Fernandes C."/>
            <person name="Miyazawa D."/>
            <person name="Wong W."/>
            <person name="Lillquist A.L."/>
            <person name="Wang D."/>
            <person name="Dosanjh M."/>
            <person name="Hara H."/>
            <person name="Petrescu A."/>
            <person name="Morin R.D."/>
            <person name="Yang G."/>
            <person name="Stott J.M."/>
            <person name="Schein J.E."/>
            <person name="Shin H."/>
            <person name="Smailus D."/>
            <person name="Siddiqui A.S."/>
            <person name="Marra M.A."/>
            <person name="Jones S.J.M."/>
            <person name="Holt R."/>
            <person name="Brinkman F.S.L."/>
            <person name="Miyauchi K."/>
            <person name="Fukuda M."/>
            <person name="Davies J.E."/>
            <person name="Mohn W.W."/>
            <person name="Eltis L.D."/>
        </authorList>
    </citation>
    <scope>NUCLEOTIDE SEQUENCE [LARGE SCALE GENOMIC DNA]</scope>
    <source>
        <strain evidence="4">RHA1</strain>
    </source>
</reference>
<dbReference type="SUPFAM" id="SSF51735">
    <property type="entry name" value="NAD(P)-binding Rossmann-fold domains"/>
    <property type="match status" value="1"/>
</dbReference>
<dbReference type="SUPFAM" id="SSF50129">
    <property type="entry name" value="GroES-like"/>
    <property type="match status" value="1"/>
</dbReference>
<dbReference type="PANTHER" id="PTHR44154">
    <property type="entry name" value="QUINONE OXIDOREDUCTASE"/>
    <property type="match status" value="1"/>
</dbReference>
<protein>
    <submittedName>
        <fullName evidence="3">Quinone oxidoreductase</fullName>
        <ecNumber evidence="3">1.6.5.5</ecNumber>
    </submittedName>
</protein>
<evidence type="ECO:0000259" key="2">
    <source>
        <dbReference type="SMART" id="SM00829"/>
    </source>
</evidence>